<reference evidence="2" key="1">
    <citation type="journal article" date="2022" name="bioRxiv">
        <title>Sequencing and chromosome-scale assembly of the giantPleurodeles waltlgenome.</title>
        <authorList>
            <person name="Brown T."/>
            <person name="Elewa A."/>
            <person name="Iarovenko S."/>
            <person name="Subramanian E."/>
            <person name="Araus A.J."/>
            <person name="Petzold A."/>
            <person name="Susuki M."/>
            <person name="Suzuki K.-i.T."/>
            <person name="Hayashi T."/>
            <person name="Toyoda A."/>
            <person name="Oliveira C."/>
            <person name="Osipova E."/>
            <person name="Leigh N.D."/>
            <person name="Simon A."/>
            <person name="Yun M.H."/>
        </authorList>
    </citation>
    <scope>NUCLEOTIDE SEQUENCE</scope>
    <source>
        <strain evidence="2">20211129_DDA</strain>
        <tissue evidence="2">Liver</tissue>
    </source>
</reference>
<evidence type="ECO:0000256" key="1">
    <source>
        <dbReference type="SAM" id="MobiDB-lite"/>
    </source>
</evidence>
<gene>
    <name evidence="2" type="ORF">NDU88_012107</name>
</gene>
<accession>A0AAV7S687</accession>
<dbReference type="EMBL" id="JANPWB010000009">
    <property type="protein sequence ID" value="KAJ1159457.1"/>
    <property type="molecule type" value="Genomic_DNA"/>
</dbReference>
<organism evidence="2 3">
    <name type="scientific">Pleurodeles waltl</name>
    <name type="common">Iberian ribbed newt</name>
    <dbReference type="NCBI Taxonomy" id="8319"/>
    <lineage>
        <taxon>Eukaryota</taxon>
        <taxon>Metazoa</taxon>
        <taxon>Chordata</taxon>
        <taxon>Craniata</taxon>
        <taxon>Vertebrata</taxon>
        <taxon>Euteleostomi</taxon>
        <taxon>Amphibia</taxon>
        <taxon>Batrachia</taxon>
        <taxon>Caudata</taxon>
        <taxon>Salamandroidea</taxon>
        <taxon>Salamandridae</taxon>
        <taxon>Pleurodelinae</taxon>
        <taxon>Pleurodeles</taxon>
    </lineage>
</organism>
<keyword evidence="3" id="KW-1185">Reference proteome</keyword>
<dbReference type="AlphaFoldDB" id="A0AAV7S687"/>
<name>A0AAV7S687_PLEWA</name>
<comment type="caution">
    <text evidence="2">The sequence shown here is derived from an EMBL/GenBank/DDBJ whole genome shotgun (WGS) entry which is preliminary data.</text>
</comment>
<evidence type="ECO:0000313" key="2">
    <source>
        <dbReference type="EMBL" id="KAJ1159457.1"/>
    </source>
</evidence>
<protein>
    <submittedName>
        <fullName evidence="2">Uncharacterized protein</fullName>
    </submittedName>
</protein>
<evidence type="ECO:0000313" key="3">
    <source>
        <dbReference type="Proteomes" id="UP001066276"/>
    </source>
</evidence>
<feature type="region of interest" description="Disordered" evidence="1">
    <location>
        <begin position="80"/>
        <end position="124"/>
    </location>
</feature>
<proteinExistence type="predicted"/>
<sequence length="124" mass="13469">MQLAPWTSAHRRMQAEALCDAVKSAISDKPKAGDREEEAAARLPPSDFLHFVCRVLVVERLPQVELRAYWPFDVRGSAASAGSAAELGPGGQFMKTVERKGAGNGQRTSQMEAVEEQPESGRMA</sequence>
<dbReference type="Proteomes" id="UP001066276">
    <property type="component" value="Chromosome 5"/>
</dbReference>